<feature type="domain" description="PTS EIIC type-3" evidence="10">
    <location>
        <begin position="7"/>
        <end position="410"/>
    </location>
</feature>
<dbReference type="NCBIfam" id="TIGR00410">
    <property type="entry name" value="lacE"/>
    <property type="match status" value="1"/>
</dbReference>
<keyword evidence="5 9" id="KW-0812">Transmembrane</keyword>
<feature type="transmembrane region" description="Helical" evidence="9">
    <location>
        <begin position="217"/>
        <end position="240"/>
    </location>
</feature>
<dbReference type="PANTHER" id="PTHR33989">
    <property type="match status" value="1"/>
</dbReference>
<dbReference type="AlphaFoldDB" id="A0A139MTP9"/>
<dbReference type="InterPro" id="IPR051088">
    <property type="entry name" value="PTS_Sugar-EIIC/EIIB"/>
</dbReference>
<dbReference type="GO" id="GO:0005886">
    <property type="term" value="C:plasma membrane"/>
    <property type="evidence" value="ECO:0007669"/>
    <property type="project" value="UniProtKB-SubCell"/>
</dbReference>
<evidence type="ECO:0000256" key="1">
    <source>
        <dbReference type="ARBA" id="ARBA00004651"/>
    </source>
</evidence>
<dbReference type="RefSeq" id="WP_061458951.1">
    <property type="nucleotide sequence ID" value="NZ_KQ968749.1"/>
</dbReference>
<dbReference type="InterPro" id="IPR003352">
    <property type="entry name" value="PTS_EIIC"/>
</dbReference>
<feature type="transmembrane region" description="Helical" evidence="9">
    <location>
        <begin position="31"/>
        <end position="51"/>
    </location>
</feature>
<evidence type="ECO:0000256" key="6">
    <source>
        <dbReference type="ARBA" id="ARBA00022989"/>
    </source>
</evidence>
<reference evidence="11 12" key="1">
    <citation type="submission" date="2016-01" db="EMBL/GenBank/DDBJ databases">
        <title>Highly variable Streptococcus oralis are common among viridans streptococci isolated from primates.</title>
        <authorList>
            <person name="Denapaite D."/>
            <person name="Rieger M."/>
            <person name="Koendgen S."/>
            <person name="Brueckner R."/>
            <person name="Ochigava I."/>
            <person name="Kappeler P."/>
            <person name="Maetz-Rensing K."/>
            <person name="Leendertz F."/>
            <person name="Hakenbeck R."/>
        </authorList>
    </citation>
    <scope>NUCLEOTIDE SEQUENCE [LARGE SCALE GENOMIC DNA]</scope>
    <source>
        <strain evidence="11 12">DD02</strain>
    </source>
</reference>
<dbReference type="GO" id="GO:0009401">
    <property type="term" value="P:phosphoenolpyruvate-dependent sugar phosphotransferase system"/>
    <property type="evidence" value="ECO:0007669"/>
    <property type="project" value="InterPro"/>
</dbReference>
<dbReference type="InterPro" id="IPR004796">
    <property type="entry name" value="PTS_IIC_cello"/>
</dbReference>
<evidence type="ECO:0000313" key="11">
    <source>
        <dbReference type="EMBL" id="KXT67072.1"/>
    </source>
</evidence>
<keyword evidence="2 8" id="KW-0813">Transport</keyword>
<dbReference type="GO" id="GO:0008982">
    <property type="term" value="F:protein-N(PI)-phosphohistidine-sugar phosphotransferase activity"/>
    <property type="evidence" value="ECO:0007669"/>
    <property type="project" value="UniProtKB-UniRule"/>
</dbReference>
<evidence type="ECO:0000256" key="8">
    <source>
        <dbReference type="PIRNR" id="PIRNR006351"/>
    </source>
</evidence>
<accession>A0A139MTP9</accession>
<dbReference type="Proteomes" id="UP000070198">
    <property type="component" value="Unassembled WGS sequence"/>
</dbReference>
<proteinExistence type="predicted"/>
<evidence type="ECO:0000256" key="9">
    <source>
        <dbReference type="SAM" id="Phobius"/>
    </source>
</evidence>
<dbReference type="GO" id="GO:1901264">
    <property type="term" value="P:carbohydrate derivative transport"/>
    <property type="evidence" value="ECO:0007669"/>
    <property type="project" value="TreeGrafter"/>
</dbReference>
<dbReference type="PATRIC" id="fig|315405.11.peg.1800"/>
<feature type="transmembrane region" description="Helical" evidence="9">
    <location>
        <begin position="71"/>
        <end position="92"/>
    </location>
</feature>
<gene>
    <name evidence="11" type="ORF">SGADD02_01536</name>
</gene>
<evidence type="ECO:0000256" key="3">
    <source>
        <dbReference type="ARBA" id="ARBA00022475"/>
    </source>
</evidence>
<evidence type="ECO:0000256" key="7">
    <source>
        <dbReference type="ARBA" id="ARBA00023136"/>
    </source>
</evidence>
<keyword evidence="11" id="KW-0808">Transferase</keyword>
<protein>
    <recommendedName>
        <fullName evidence="8">Permease IIC component</fullName>
    </recommendedName>
</protein>
<evidence type="ECO:0000256" key="5">
    <source>
        <dbReference type="ARBA" id="ARBA00022692"/>
    </source>
</evidence>
<evidence type="ECO:0000256" key="2">
    <source>
        <dbReference type="ARBA" id="ARBA00022448"/>
    </source>
</evidence>
<feature type="transmembrane region" description="Helical" evidence="9">
    <location>
        <begin position="317"/>
        <end position="337"/>
    </location>
</feature>
<evidence type="ECO:0000259" key="10">
    <source>
        <dbReference type="PROSITE" id="PS51105"/>
    </source>
</evidence>
<comment type="function">
    <text evidence="8">The phosphoenolpyruvate-dependent sugar phosphotransferase system (PTS), a major carbohydrate active -transport system, catalyzes the phosphorylation of incoming sugar substrates concomitant with their translocation across the cell membrane.</text>
</comment>
<dbReference type="InterPro" id="IPR004501">
    <property type="entry name" value="PTS_EIIC_3"/>
</dbReference>
<evidence type="ECO:0000313" key="12">
    <source>
        <dbReference type="Proteomes" id="UP000070198"/>
    </source>
</evidence>
<feature type="transmembrane region" description="Helical" evidence="9">
    <location>
        <begin position="281"/>
        <end position="305"/>
    </location>
</feature>
<organism evidence="11 12">
    <name type="scientific">Streptococcus gallolyticus</name>
    <dbReference type="NCBI Taxonomy" id="315405"/>
    <lineage>
        <taxon>Bacteria</taxon>
        <taxon>Bacillati</taxon>
        <taxon>Bacillota</taxon>
        <taxon>Bacilli</taxon>
        <taxon>Lactobacillales</taxon>
        <taxon>Streptococcaceae</taxon>
        <taxon>Streptococcus</taxon>
    </lineage>
</organism>
<dbReference type="PIRSF" id="PIRSF006351">
    <property type="entry name" value="PTS_EIIC-Cellobiose"/>
    <property type="match status" value="1"/>
</dbReference>
<feature type="transmembrane region" description="Helical" evidence="9">
    <location>
        <begin position="384"/>
        <end position="408"/>
    </location>
</feature>
<dbReference type="PANTHER" id="PTHR33989:SF4">
    <property type="entry name" value="PTS SYSTEM N,N'-DIACETYLCHITOBIOSE-SPECIFIC EIIC COMPONENT"/>
    <property type="match status" value="1"/>
</dbReference>
<keyword evidence="6 9" id="KW-1133">Transmembrane helix</keyword>
<feature type="transmembrane region" description="Helical" evidence="9">
    <location>
        <begin position="344"/>
        <end position="364"/>
    </location>
</feature>
<dbReference type="PROSITE" id="PS51105">
    <property type="entry name" value="PTS_EIIC_TYPE_3"/>
    <property type="match status" value="1"/>
</dbReference>
<comment type="subcellular location">
    <subcellularLocation>
        <location evidence="1">Cell membrane</location>
        <topology evidence="1">Multi-pass membrane protein</topology>
    </subcellularLocation>
</comment>
<keyword evidence="3 8" id="KW-1003">Cell membrane</keyword>
<keyword evidence="4 8" id="KW-0762">Sugar transport</keyword>
<dbReference type="Pfam" id="PF02378">
    <property type="entry name" value="PTS_EIIC"/>
    <property type="match status" value="1"/>
</dbReference>
<evidence type="ECO:0000256" key="4">
    <source>
        <dbReference type="ARBA" id="ARBA00022597"/>
    </source>
</evidence>
<dbReference type="EMBL" id="LQOF01000309">
    <property type="protein sequence ID" value="KXT67072.1"/>
    <property type="molecule type" value="Genomic_DNA"/>
</dbReference>
<comment type="caution">
    <text evidence="11">The sequence shown here is derived from an EMBL/GenBank/DDBJ whole genome shotgun (WGS) entry which is preliminary data.</text>
</comment>
<feature type="transmembrane region" description="Helical" evidence="9">
    <location>
        <begin position="104"/>
        <end position="122"/>
    </location>
</feature>
<sequence>MSLTDKITQKMMPLATAICENKHLTSLRDGFMVAFPATIFASIMMIIQNLPATFGFDKFLPDGFITFLNDFFGPIGNATMNVTALFVTFGVGYHFAKYLKCSKIYAGAVSLASFLLLLPFKTVKGQVYMPTAKLGSQGMIVAILTGFLATAIFAYLENKKITIKMPKQVPPGIATSFTSIIPSAASLLIFNTVRYLFTFTSWGNAFDCLFNVLQHPLVGLGTSLPATLVAVVAAQLLWWFGVHGQMIVGAITEPLLQTSNLENYAAFQAGKPLPHIICSTFMGIFPLIGGNGMTLGVVLVSLFLARSLRLKSTMKMVAVPAFFNISEPITFGLPIVLNPMVLIPWILAPVVTVLTSYYAIYLGFVPRPIGVTIVWTTPVFLSGWIGTASIAGGILQLVNVAVSIAIWLPFMMAIDKTYLADEANPVTESVAEND</sequence>
<feature type="transmembrane region" description="Helical" evidence="9">
    <location>
        <begin position="134"/>
        <end position="156"/>
    </location>
</feature>
<name>A0A139MTP9_9STRE</name>
<keyword evidence="7 8" id="KW-0472">Membrane</keyword>